<dbReference type="Pfam" id="PF13091">
    <property type="entry name" value="PLDc_2"/>
    <property type="match status" value="2"/>
</dbReference>
<dbReference type="PANTHER" id="PTHR43856:SF1">
    <property type="entry name" value="MITOCHONDRIAL CARDIOLIPIN HYDROLASE"/>
    <property type="match status" value="1"/>
</dbReference>
<keyword evidence="6" id="KW-0443">Lipid metabolism</keyword>
<dbReference type="Proteomes" id="UP001500190">
    <property type="component" value="Unassembled WGS sequence"/>
</dbReference>
<organism evidence="9 10">
    <name type="scientific">Kribbella karoonensis</name>
    <dbReference type="NCBI Taxonomy" id="324851"/>
    <lineage>
        <taxon>Bacteria</taxon>
        <taxon>Bacillati</taxon>
        <taxon>Actinomycetota</taxon>
        <taxon>Actinomycetes</taxon>
        <taxon>Propionibacteriales</taxon>
        <taxon>Kribbellaceae</taxon>
        <taxon>Kribbella</taxon>
    </lineage>
</organism>
<dbReference type="EC" id="3.1.4.4" evidence="3"/>
<evidence type="ECO:0000256" key="7">
    <source>
        <dbReference type="SAM" id="SignalP"/>
    </source>
</evidence>
<dbReference type="Gene3D" id="3.30.870.10">
    <property type="entry name" value="Endonuclease Chain A"/>
    <property type="match status" value="2"/>
</dbReference>
<evidence type="ECO:0000256" key="5">
    <source>
        <dbReference type="ARBA" id="ARBA00022963"/>
    </source>
</evidence>
<feature type="domain" description="Phospholipase D-like" evidence="8">
    <location>
        <begin position="72"/>
        <end position="200"/>
    </location>
</feature>
<dbReference type="InterPro" id="IPR051406">
    <property type="entry name" value="PLD_domain"/>
</dbReference>
<keyword evidence="5" id="KW-0442">Lipid degradation</keyword>
<keyword evidence="10" id="KW-1185">Reference proteome</keyword>
<dbReference type="EMBL" id="BAAAND010000012">
    <property type="protein sequence ID" value="GAA1609068.1"/>
    <property type="molecule type" value="Genomic_DNA"/>
</dbReference>
<reference evidence="9 10" key="1">
    <citation type="journal article" date="2019" name="Int. J. Syst. Evol. Microbiol.">
        <title>The Global Catalogue of Microorganisms (GCM) 10K type strain sequencing project: providing services to taxonomists for standard genome sequencing and annotation.</title>
        <authorList>
            <consortium name="The Broad Institute Genomics Platform"/>
            <consortium name="The Broad Institute Genome Sequencing Center for Infectious Disease"/>
            <person name="Wu L."/>
            <person name="Ma J."/>
        </authorList>
    </citation>
    <scope>NUCLEOTIDE SEQUENCE [LARGE SCALE GENOMIC DNA]</scope>
    <source>
        <strain evidence="9 10">JCM 14304</strain>
    </source>
</reference>
<gene>
    <name evidence="9" type="ORF">GCM10009742_69410</name>
</gene>
<evidence type="ECO:0000256" key="3">
    <source>
        <dbReference type="ARBA" id="ARBA00012027"/>
    </source>
</evidence>
<comment type="caution">
    <text evidence="9">The sequence shown here is derived from an EMBL/GenBank/DDBJ whole genome shotgun (WGS) entry which is preliminary data.</text>
</comment>
<comment type="similarity">
    <text evidence="2">Belongs to the phospholipase D family.</text>
</comment>
<feature type="chain" id="PRO_5045510170" description="phospholipase D" evidence="7">
    <location>
        <begin position="22"/>
        <end position="394"/>
    </location>
</feature>
<name>A0ABN2EK53_9ACTN</name>
<proteinExistence type="inferred from homology"/>
<comment type="catalytic activity">
    <reaction evidence="1">
        <text>a 1,2-diacyl-sn-glycero-3-phosphocholine + H2O = a 1,2-diacyl-sn-glycero-3-phosphate + choline + H(+)</text>
        <dbReference type="Rhea" id="RHEA:14445"/>
        <dbReference type="ChEBI" id="CHEBI:15354"/>
        <dbReference type="ChEBI" id="CHEBI:15377"/>
        <dbReference type="ChEBI" id="CHEBI:15378"/>
        <dbReference type="ChEBI" id="CHEBI:57643"/>
        <dbReference type="ChEBI" id="CHEBI:58608"/>
        <dbReference type="EC" id="3.1.4.4"/>
    </reaction>
</comment>
<evidence type="ECO:0000313" key="10">
    <source>
        <dbReference type="Proteomes" id="UP001500190"/>
    </source>
</evidence>
<dbReference type="SUPFAM" id="SSF56024">
    <property type="entry name" value="Phospholipase D/nuclease"/>
    <property type="match status" value="2"/>
</dbReference>
<evidence type="ECO:0000259" key="8">
    <source>
        <dbReference type="Pfam" id="PF13091"/>
    </source>
</evidence>
<dbReference type="RefSeq" id="WP_344199231.1">
    <property type="nucleotide sequence ID" value="NZ_BAAAND010000012.1"/>
</dbReference>
<protein>
    <recommendedName>
        <fullName evidence="3">phospholipase D</fullName>
        <ecNumber evidence="3">3.1.4.4</ecNumber>
    </recommendedName>
</protein>
<evidence type="ECO:0000256" key="4">
    <source>
        <dbReference type="ARBA" id="ARBA00022801"/>
    </source>
</evidence>
<sequence length="394" mass="42394">MVHRRLSLVLATALTAVAALAAPPAAYAGQGPVTVTIGSSEVDLTFNDPVDHNGQDVAQLDKMIALFNGAPAGSEIRIALYSITANVVYDAIKAAVDRGVHVYVVHNGEDKNSTDDSPAALASLLGANHHWCDHGSSTLAYGGGCLSNSSTGLMHAKYMLFSQTTDASGAPRSWVTWFGSPNMTYASGANLFNNSFTVYGDKTLYDNFYNQQWLPQWQENTYARNDFYDSATPRGYFGSAASNVQVYSSPEQDTDLVVNRLSYITADADCRIRVMEAAINDSRSAVVDKLVSLHSGGCKVWVDVGDIQSSSLSKLKSAGIPVHKSPVHDKSIIVSARYAGSSAVRPIVFTGSHNLTASALRYNDELLVKVEDSQPMYDAFYAHFNDAYNTGTAM</sequence>
<dbReference type="PANTHER" id="PTHR43856">
    <property type="entry name" value="CARDIOLIPIN HYDROLASE"/>
    <property type="match status" value="1"/>
</dbReference>
<keyword evidence="4" id="KW-0378">Hydrolase</keyword>
<feature type="signal peptide" evidence="7">
    <location>
        <begin position="1"/>
        <end position="21"/>
    </location>
</feature>
<keyword evidence="7" id="KW-0732">Signal</keyword>
<accession>A0ABN2EK53</accession>
<evidence type="ECO:0000256" key="6">
    <source>
        <dbReference type="ARBA" id="ARBA00023098"/>
    </source>
</evidence>
<evidence type="ECO:0000256" key="1">
    <source>
        <dbReference type="ARBA" id="ARBA00000798"/>
    </source>
</evidence>
<dbReference type="InterPro" id="IPR025202">
    <property type="entry name" value="PLD-like_dom"/>
</dbReference>
<feature type="domain" description="Phospholipase D-like" evidence="8">
    <location>
        <begin position="270"/>
        <end position="385"/>
    </location>
</feature>
<evidence type="ECO:0000313" key="9">
    <source>
        <dbReference type="EMBL" id="GAA1609068.1"/>
    </source>
</evidence>
<evidence type="ECO:0000256" key="2">
    <source>
        <dbReference type="ARBA" id="ARBA00008664"/>
    </source>
</evidence>